<accession>A0A7M3MGL3</accession>
<dbReference type="PANTHER" id="PTHR42682:SF4">
    <property type="entry name" value="NADH-UBIQUINONE_PLASTOQUINONE"/>
    <property type="match status" value="1"/>
</dbReference>
<feature type="transmembrane region" description="Helical" evidence="8">
    <location>
        <begin position="6"/>
        <end position="21"/>
    </location>
</feature>
<comment type="caution">
    <text evidence="10">The sequence shown here is derived from an EMBL/GenBank/DDBJ whole genome shotgun (WGS) entry which is preliminary data.</text>
</comment>
<dbReference type="NCBIfam" id="NF009310">
    <property type="entry name" value="PRK12668.1"/>
    <property type="match status" value="1"/>
</dbReference>
<evidence type="ECO:0000313" key="10">
    <source>
        <dbReference type="EMBL" id="TVM18463.1"/>
    </source>
</evidence>
<protein>
    <submittedName>
        <fullName evidence="10">Na(+)/H(+) antiporter subunit D</fullName>
    </submittedName>
</protein>
<dbReference type="InterPro" id="IPR001750">
    <property type="entry name" value="ND/Mrp_TM"/>
</dbReference>
<keyword evidence="5" id="KW-0560">Oxidoreductase</keyword>
<feature type="transmembrane region" description="Helical" evidence="8">
    <location>
        <begin position="186"/>
        <end position="204"/>
    </location>
</feature>
<dbReference type="AlphaFoldDB" id="A0A7M3MGL3"/>
<dbReference type="RefSeq" id="WP_144302471.1">
    <property type="nucleotide sequence ID" value="NZ_QMIE01000004.1"/>
</dbReference>
<evidence type="ECO:0000256" key="5">
    <source>
        <dbReference type="ARBA" id="ARBA00023002"/>
    </source>
</evidence>
<keyword evidence="6 8" id="KW-0472">Membrane</keyword>
<feature type="transmembrane region" description="Helical" evidence="8">
    <location>
        <begin position="28"/>
        <end position="47"/>
    </location>
</feature>
<feature type="transmembrane region" description="Helical" evidence="8">
    <location>
        <begin position="372"/>
        <end position="394"/>
    </location>
</feature>
<evidence type="ECO:0000256" key="8">
    <source>
        <dbReference type="SAM" id="Phobius"/>
    </source>
</evidence>
<feature type="transmembrane region" description="Helical" evidence="8">
    <location>
        <begin position="300"/>
        <end position="320"/>
    </location>
</feature>
<feature type="transmembrane region" description="Helical" evidence="8">
    <location>
        <begin position="67"/>
        <end position="89"/>
    </location>
</feature>
<dbReference type="GO" id="GO:0042773">
    <property type="term" value="P:ATP synthesis coupled electron transport"/>
    <property type="evidence" value="ECO:0007669"/>
    <property type="project" value="InterPro"/>
</dbReference>
<feature type="transmembrane region" description="Helical" evidence="8">
    <location>
        <begin position="465"/>
        <end position="485"/>
    </location>
</feature>
<feature type="transmembrane region" description="Helical" evidence="8">
    <location>
        <begin position="415"/>
        <end position="432"/>
    </location>
</feature>
<dbReference type="PANTHER" id="PTHR42682">
    <property type="entry name" value="HYDROGENASE-4 COMPONENT F"/>
    <property type="match status" value="1"/>
</dbReference>
<comment type="subcellular location">
    <subcellularLocation>
        <location evidence="1">Cell membrane</location>
        <topology evidence="1">Multi-pass membrane protein</topology>
    </subcellularLocation>
    <subcellularLocation>
        <location evidence="7">Membrane</location>
        <topology evidence="7">Multi-pass membrane protein</topology>
    </subcellularLocation>
</comment>
<dbReference type="GO" id="GO:0008137">
    <property type="term" value="F:NADH dehydrogenase (ubiquinone) activity"/>
    <property type="evidence" value="ECO:0007669"/>
    <property type="project" value="InterPro"/>
</dbReference>
<gene>
    <name evidence="10" type="ORF">DPQ33_06890</name>
</gene>
<dbReference type="PRINTS" id="PR01437">
    <property type="entry name" value="NUOXDRDTASE4"/>
</dbReference>
<feature type="transmembrane region" description="Helical" evidence="8">
    <location>
        <begin position="96"/>
        <end position="112"/>
    </location>
</feature>
<evidence type="ECO:0000256" key="1">
    <source>
        <dbReference type="ARBA" id="ARBA00004651"/>
    </source>
</evidence>
<sequence>MIETHPALFLILGALLIPLLKEGRTKDVYLVLLPLVSLYNMLMMPHGSYYQWEFLGFTIEPLRIDGLSIGFATIFHIVASLGMCFALSIKSNIERTFAMLYAGAAVGTVFAGDLLSMFLFWESLTVTATVIIWCRRTSGSQGAGFRYLIFHALGGLILLAGIVLHIHNTGSVAFEYIGLDSTASWLIMLGFGINAAWPGLHAWLTDAYPEASYAGAVFLSAFTTKSAVYVLARGFPGTDLLAIIGTVMAVYGVFYATIENNARRILSYHIVSQVGYMVAGIGIGTAMTVNGSCAHAIAHILYKGLLFMGTGCLLYAAGTTKLTELGGLVRRLPLVFIFYMVGALSISGMPFFNGFVSKTMTIAGAANEHYTLVALGLEIAAVGTFLSVGLKLPYFAFYAKPENTTMPLRKIPTHMYVAMAMGSFLCILTGLWPELLYSFLPFQPGLEPYSRFVQMTEYVYTPYTLWHILQAFMILGFTGLGFYFMRKVVVPHAQRNLDFDYLYRLIGRSVLWVLDKVFNGLNRLCNDLIVNRATDAVIRACTDTPYKLARMAMTPYWSMLDADIREKKERAFSRSFETYSSPVGITGMLAAALVTFLIIYMFIN</sequence>
<dbReference type="InterPro" id="IPR003918">
    <property type="entry name" value="NADH_UbQ_OxRdtase"/>
</dbReference>
<proteinExistence type="predicted"/>
<organism evidence="10 11">
    <name type="scientific">Oceanidesulfovibrio indonesiensis</name>
    <dbReference type="NCBI Taxonomy" id="54767"/>
    <lineage>
        <taxon>Bacteria</taxon>
        <taxon>Pseudomonadati</taxon>
        <taxon>Thermodesulfobacteriota</taxon>
        <taxon>Desulfovibrionia</taxon>
        <taxon>Desulfovibrionales</taxon>
        <taxon>Desulfovibrionaceae</taxon>
        <taxon>Oceanidesulfovibrio</taxon>
    </lineage>
</organism>
<feature type="transmembrane region" description="Helical" evidence="8">
    <location>
        <begin position="147"/>
        <end position="166"/>
    </location>
</feature>
<reference evidence="10 11" key="1">
    <citation type="submission" date="2018-06" db="EMBL/GenBank/DDBJ databases">
        <title>Complete genome of Desulfovibrio indonesiensis P37SLT.</title>
        <authorList>
            <person name="Crispim J.S."/>
            <person name="Vidigal P.M.P."/>
            <person name="Silva L.C.F."/>
            <person name="Laguardia C.N."/>
            <person name="Araujo L.C."/>
            <person name="Dias R.S."/>
            <person name="Sousa M.P."/>
            <person name="Paula S.O."/>
            <person name="Silva C."/>
        </authorList>
    </citation>
    <scope>NUCLEOTIDE SEQUENCE [LARGE SCALE GENOMIC DNA]</scope>
    <source>
        <strain evidence="10 11">P37SLT</strain>
    </source>
</reference>
<evidence type="ECO:0000256" key="4">
    <source>
        <dbReference type="ARBA" id="ARBA00022989"/>
    </source>
</evidence>
<evidence type="ECO:0000256" key="6">
    <source>
        <dbReference type="ARBA" id="ARBA00023136"/>
    </source>
</evidence>
<feature type="domain" description="NADH:quinone oxidoreductase/Mrp antiporter transmembrane" evidence="9">
    <location>
        <begin position="111"/>
        <end position="375"/>
    </location>
</feature>
<feature type="transmembrane region" description="Helical" evidence="8">
    <location>
        <begin position="118"/>
        <end position="135"/>
    </location>
</feature>
<feature type="transmembrane region" description="Helical" evidence="8">
    <location>
        <begin position="265"/>
        <end position="288"/>
    </location>
</feature>
<keyword evidence="2" id="KW-1003">Cell membrane</keyword>
<feature type="transmembrane region" description="Helical" evidence="8">
    <location>
        <begin position="332"/>
        <end position="352"/>
    </location>
</feature>
<dbReference type="GO" id="GO:0005886">
    <property type="term" value="C:plasma membrane"/>
    <property type="evidence" value="ECO:0007669"/>
    <property type="project" value="UniProtKB-SubCell"/>
</dbReference>
<name>A0A7M3MGL3_9BACT</name>
<evidence type="ECO:0000313" key="11">
    <source>
        <dbReference type="Proteomes" id="UP000448292"/>
    </source>
</evidence>
<evidence type="ECO:0000256" key="3">
    <source>
        <dbReference type="ARBA" id="ARBA00022692"/>
    </source>
</evidence>
<dbReference type="OrthoDB" id="9805769at2"/>
<evidence type="ECO:0000256" key="7">
    <source>
        <dbReference type="RuleBase" id="RU000320"/>
    </source>
</evidence>
<dbReference type="Proteomes" id="UP000448292">
    <property type="component" value="Unassembled WGS sequence"/>
</dbReference>
<evidence type="ECO:0000256" key="2">
    <source>
        <dbReference type="ARBA" id="ARBA00022475"/>
    </source>
</evidence>
<dbReference type="GO" id="GO:0016491">
    <property type="term" value="F:oxidoreductase activity"/>
    <property type="evidence" value="ECO:0007669"/>
    <property type="project" value="UniProtKB-KW"/>
</dbReference>
<keyword evidence="11" id="KW-1185">Reference proteome</keyword>
<keyword evidence="4 8" id="KW-1133">Transmembrane helix</keyword>
<feature type="transmembrane region" description="Helical" evidence="8">
    <location>
        <begin position="583"/>
        <end position="603"/>
    </location>
</feature>
<feature type="transmembrane region" description="Helical" evidence="8">
    <location>
        <begin position="238"/>
        <end position="258"/>
    </location>
</feature>
<feature type="transmembrane region" description="Helical" evidence="8">
    <location>
        <begin position="211"/>
        <end position="232"/>
    </location>
</feature>
<keyword evidence="3 7" id="KW-0812">Transmembrane</keyword>
<dbReference type="Pfam" id="PF00361">
    <property type="entry name" value="Proton_antipo_M"/>
    <property type="match status" value="1"/>
</dbReference>
<evidence type="ECO:0000259" key="9">
    <source>
        <dbReference type="Pfam" id="PF00361"/>
    </source>
</evidence>
<dbReference type="InterPro" id="IPR052175">
    <property type="entry name" value="ComplexI-like_HydComp"/>
</dbReference>
<dbReference type="EMBL" id="QMIE01000004">
    <property type="protein sequence ID" value="TVM18463.1"/>
    <property type="molecule type" value="Genomic_DNA"/>
</dbReference>